<evidence type="ECO:0000313" key="2">
    <source>
        <dbReference type="EMBL" id="AGC43708.1"/>
    </source>
</evidence>
<proteinExistence type="predicted"/>
<gene>
    <name evidence="2" type="ordered locus">MYSTI_02392</name>
</gene>
<organism evidence="2 3">
    <name type="scientific">Myxococcus stipitatus (strain DSM 14675 / JCM 12634 / Mx s8)</name>
    <dbReference type="NCBI Taxonomy" id="1278073"/>
    <lineage>
        <taxon>Bacteria</taxon>
        <taxon>Pseudomonadati</taxon>
        <taxon>Myxococcota</taxon>
        <taxon>Myxococcia</taxon>
        <taxon>Myxococcales</taxon>
        <taxon>Cystobacterineae</taxon>
        <taxon>Myxococcaceae</taxon>
        <taxon>Myxococcus</taxon>
    </lineage>
</organism>
<dbReference type="Proteomes" id="UP000011131">
    <property type="component" value="Chromosome"/>
</dbReference>
<evidence type="ECO:0000313" key="3">
    <source>
        <dbReference type="Proteomes" id="UP000011131"/>
    </source>
</evidence>
<evidence type="ECO:0000256" key="1">
    <source>
        <dbReference type="SAM" id="MobiDB-lite"/>
    </source>
</evidence>
<protein>
    <submittedName>
        <fullName evidence="2">Uncharacterized protein</fullName>
    </submittedName>
</protein>
<dbReference type="InterPro" id="IPR013783">
    <property type="entry name" value="Ig-like_fold"/>
</dbReference>
<sequence length="223" mass="23639">MNAAIALTPPRSQSVRRRAKPSQVPTTRSGHHVIHPASPRSLGPLRLGLSLALVGVSDGVNTSELATVTLQVAAINDAPSAPVLLEPADGTRLEGGFDTFRWQAGQDLDGDTLEHVLELHQNGRIIRTFTLSGATSHKLTGEAERLAPGPCPWRVLARDSQGAHDTSEARAFVVPPRIELPPVKEPPSSSGGCATTPGASAPFAFVLVFLLSPLPQRRVRGDR</sequence>
<dbReference type="Gene3D" id="2.60.40.10">
    <property type="entry name" value="Immunoglobulins"/>
    <property type="match status" value="1"/>
</dbReference>
<dbReference type="PATRIC" id="fig|1278073.3.peg.2423"/>
<reference evidence="2 3" key="1">
    <citation type="journal article" date="2013" name="Genome Announc.">
        <title>Complete genome sequence of Myxococcus stipitatus strain DSM 14675, a fruiting myxobacterium.</title>
        <authorList>
            <person name="Huntley S."/>
            <person name="Kneip S."/>
            <person name="Treuner-Lange A."/>
            <person name="Sogaard-Andersen L."/>
        </authorList>
    </citation>
    <scope>NUCLEOTIDE SEQUENCE [LARGE SCALE GENOMIC DNA]</scope>
    <source>
        <strain evidence="3">DSM 14675 / JCM 12634 / Mx s8</strain>
    </source>
</reference>
<dbReference type="EMBL" id="CP004025">
    <property type="protein sequence ID" value="AGC43708.1"/>
    <property type="molecule type" value="Genomic_DNA"/>
</dbReference>
<dbReference type="KEGG" id="msd:MYSTI_02392"/>
<name>L7U6F3_MYXSD</name>
<keyword evidence="3" id="KW-1185">Reference proteome</keyword>
<dbReference type="AlphaFoldDB" id="L7U6F3"/>
<accession>L7U6F3</accession>
<feature type="region of interest" description="Disordered" evidence="1">
    <location>
        <begin position="1"/>
        <end position="39"/>
    </location>
</feature>
<dbReference type="HOGENOM" id="CLU_1239067_0_0_7"/>